<comment type="caution">
    <text evidence="1">The sequence shown here is derived from an EMBL/GenBank/DDBJ whole genome shotgun (WGS) entry which is preliminary data.</text>
</comment>
<organism evidence="1">
    <name type="scientific">termite gut metagenome</name>
    <dbReference type="NCBI Taxonomy" id="433724"/>
    <lineage>
        <taxon>unclassified sequences</taxon>
        <taxon>metagenomes</taxon>
        <taxon>organismal metagenomes</taxon>
    </lineage>
</organism>
<reference evidence="1" key="1">
    <citation type="submission" date="2019-03" db="EMBL/GenBank/DDBJ databases">
        <title>Single cell metagenomics reveals metabolic interactions within the superorganism composed of flagellate Streblomastix strix and complex community of Bacteroidetes bacteria on its surface.</title>
        <authorList>
            <person name="Treitli S.C."/>
            <person name="Kolisko M."/>
            <person name="Husnik F."/>
            <person name="Keeling P."/>
            <person name="Hampl V."/>
        </authorList>
    </citation>
    <scope>NUCLEOTIDE SEQUENCE</scope>
    <source>
        <strain evidence="1">STM</strain>
    </source>
</reference>
<accession>A0A5J4QWA3</accession>
<proteinExistence type="predicted"/>
<feature type="non-terminal residue" evidence="1">
    <location>
        <position position="1"/>
    </location>
</feature>
<gene>
    <name evidence="1" type="ORF">EZS27_025401</name>
</gene>
<sequence length="106" mass="12180">VFIQQIQDSINNLTSIKSVNNKGKTKTNAQISLAKKLSKIKSIEANIPNYESLLELLIDLEIGLTDEIKFILDIIDEKFIQGYSSSRKEYYEMMIDLRNAIIKKIE</sequence>
<name>A0A5J4QWA3_9ZZZZ</name>
<protein>
    <submittedName>
        <fullName evidence="1">Uncharacterized protein</fullName>
    </submittedName>
</protein>
<evidence type="ECO:0000313" key="1">
    <source>
        <dbReference type="EMBL" id="KAA6325384.1"/>
    </source>
</evidence>
<dbReference type="EMBL" id="SNRY01002373">
    <property type="protein sequence ID" value="KAA6325384.1"/>
    <property type="molecule type" value="Genomic_DNA"/>
</dbReference>
<dbReference type="AlphaFoldDB" id="A0A5J4QWA3"/>